<gene>
    <name evidence="2" type="primary">U52</name>
</gene>
<dbReference type="OrthoDB" id="9235at10239"/>
<dbReference type="Pfam" id="PF03049">
    <property type="entry name" value="Herpes_UL79"/>
    <property type="match status" value="1"/>
</dbReference>
<evidence type="ECO:0000313" key="2">
    <source>
        <dbReference type="EMBL" id="AGT99244.1"/>
    </source>
</evidence>
<sequence>MAKVGKFLHFSRGANNLILHVTHKLISGNALQTFRPEEILIIKHVCNNMMSRCIEILLFRETICNLNTSDPAILNRKISATYWYKLYELIKHRSGDDILKHIFTEAQSLEVFRQLSEQNLIRKIVKQFILENAGLDVHLPDELLNDGNVLFSLGSIYKHRLFKICKIFTQYWGVDEKEPIIRLICTFFWTFYIISYKKMIVSSDAFKKQRPDHQFGIFGFLLEDYKNFNGLVDRSNRQGISIESLRELLAL</sequence>
<protein>
    <submittedName>
        <fullName evidence="2">Component of prereplication complexes</fullName>
    </submittedName>
</protein>
<evidence type="ECO:0000313" key="3">
    <source>
        <dbReference type="Proteomes" id="UP000243849"/>
    </source>
</evidence>
<accession>U3GS36</accession>
<keyword evidence="3" id="KW-1185">Reference proteome</keyword>
<dbReference type="RefSeq" id="YP_008492989.1">
    <property type="nucleotide sequence ID" value="NC_022233.1"/>
</dbReference>
<dbReference type="InterPro" id="IPR004290">
    <property type="entry name" value="Herpes_UL79"/>
</dbReference>
<reference evidence="2 3" key="1">
    <citation type="submission" date="2013-05" db="EMBL/GenBank/DDBJ databases">
        <title>Genome organization and molecular characterization of porcine cytomegalovirus.</title>
        <authorList>
            <person name="Gu W."/>
            <person name="Zhou L."/>
            <person name="Ge X."/>
            <person name="Guo X."/>
            <person name="Yang H."/>
        </authorList>
    </citation>
    <scope>NUCLEOTIDE SEQUENCE [LARGE SCALE GENOMIC DNA]</scope>
    <source>
        <strain evidence="2 3">BJ09</strain>
    </source>
</reference>
<dbReference type="GeneID" id="16747439"/>
<proteinExistence type="inferred from homology"/>
<comment type="similarity">
    <text evidence="1">Belongs to the herpesviridae UL79 family.</text>
</comment>
<name>U3GS36_9BETA</name>
<dbReference type="KEGG" id="vg:16747439"/>
<evidence type="ECO:0000256" key="1">
    <source>
        <dbReference type="ARBA" id="ARBA00005714"/>
    </source>
</evidence>
<organism evidence="2 3">
    <name type="scientific">Suid betaherpesvirus 2</name>
    <dbReference type="NCBI Taxonomy" id="1608255"/>
    <lineage>
        <taxon>Viruses</taxon>
        <taxon>Duplodnaviria</taxon>
        <taxon>Heunggongvirae</taxon>
        <taxon>Peploviricota</taxon>
        <taxon>Herviviricetes</taxon>
        <taxon>Herpesvirales</taxon>
        <taxon>Orthoherpesviridae</taxon>
        <taxon>Betaherpesvirinae</taxon>
        <taxon>Roseolovirus</taxon>
        <taxon>Roseolovirus suidbeta2</taxon>
    </lineage>
</organism>
<dbReference type="Proteomes" id="UP000243849">
    <property type="component" value="Segment"/>
</dbReference>
<dbReference type="EMBL" id="KF017583">
    <property type="protein sequence ID" value="AGT99244.1"/>
    <property type="molecule type" value="Genomic_DNA"/>
</dbReference>